<evidence type="ECO:0000256" key="4">
    <source>
        <dbReference type="ARBA" id="ARBA00022679"/>
    </source>
</evidence>
<evidence type="ECO:0000256" key="2">
    <source>
        <dbReference type="ARBA" id="ARBA00012438"/>
    </source>
</evidence>
<keyword evidence="9" id="KW-0812">Transmembrane</keyword>
<feature type="domain" description="Signal transduction histidine kinase subgroup 3 dimerisation and phosphoacceptor" evidence="10">
    <location>
        <begin position="181"/>
        <end position="246"/>
    </location>
</feature>
<dbReference type="GO" id="GO:0046983">
    <property type="term" value="F:protein dimerization activity"/>
    <property type="evidence" value="ECO:0007669"/>
    <property type="project" value="InterPro"/>
</dbReference>
<dbReference type="InterPro" id="IPR011712">
    <property type="entry name" value="Sig_transdc_His_kin_sub3_dim/P"/>
</dbReference>
<dbReference type="EMBL" id="SDPQ02000002">
    <property type="protein sequence ID" value="KAA1398085.1"/>
    <property type="molecule type" value="Genomic_DNA"/>
</dbReference>
<feature type="transmembrane region" description="Helical" evidence="9">
    <location>
        <begin position="16"/>
        <end position="36"/>
    </location>
</feature>
<keyword evidence="8" id="KW-0902">Two-component regulatory system</keyword>
<evidence type="ECO:0000313" key="12">
    <source>
        <dbReference type="Proteomes" id="UP000380867"/>
    </source>
</evidence>
<dbReference type="RefSeq" id="WP_149689516.1">
    <property type="nucleotide sequence ID" value="NZ_SDPQ02000002.1"/>
</dbReference>
<dbReference type="PANTHER" id="PTHR24421:SF10">
    <property type="entry name" value="NITRATE_NITRITE SENSOR PROTEIN NARQ"/>
    <property type="match status" value="1"/>
</dbReference>
<organism evidence="11 12">
    <name type="scientific">Aeromicrobium ginsengisoli</name>
    <dbReference type="NCBI Taxonomy" id="363867"/>
    <lineage>
        <taxon>Bacteria</taxon>
        <taxon>Bacillati</taxon>
        <taxon>Actinomycetota</taxon>
        <taxon>Actinomycetes</taxon>
        <taxon>Propionibacteriales</taxon>
        <taxon>Nocardioidaceae</taxon>
        <taxon>Aeromicrobium</taxon>
    </lineage>
</organism>
<proteinExistence type="predicted"/>
<keyword evidence="5" id="KW-0547">Nucleotide-binding</keyword>
<feature type="transmembrane region" description="Helical" evidence="9">
    <location>
        <begin position="103"/>
        <end position="121"/>
    </location>
</feature>
<dbReference type="GO" id="GO:0000155">
    <property type="term" value="F:phosphorelay sensor kinase activity"/>
    <property type="evidence" value="ECO:0007669"/>
    <property type="project" value="InterPro"/>
</dbReference>
<keyword evidence="12" id="KW-1185">Reference proteome</keyword>
<dbReference type="GO" id="GO:0016020">
    <property type="term" value="C:membrane"/>
    <property type="evidence" value="ECO:0007669"/>
    <property type="project" value="InterPro"/>
</dbReference>
<dbReference type="AlphaFoldDB" id="A0A5M4FFF7"/>
<gene>
    <name evidence="11" type="ORF">ESP70_012210</name>
</gene>
<dbReference type="Gene3D" id="3.30.565.10">
    <property type="entry name" value="Histidine kinase-like ATPase, C-terminal domain"/>
    <property type="match status" value="1"/>
</dbReference>
<reference evidence="11" key="1">
    <citation type="submission" date="2019-09" db="EMBL/GenBank/DDBJ databases">
        <authorList>
            <person name="Li J."/>
        </authorList>
    </citation>
    <scope>NUCLEOTIDE SEQUENCE [LARGE SCALE GENOMIC DNA]</scope>
    <source>
        <strain evidence="11">JCM 14732</strain>
    </source>
</reference>
<evidence type="ECO:0000256" key="6">
    <source>
        <dbReference type="ARBA" id="ARBA00022777"/>
    </source>
</evidence>
<dbReference type="Gene3D" id="1.20.5.1930">
    <property type="match status" value="1"/>
</dbReference>
<comment type="caution">
    <text evidence="11">The sequence shown here is derived from an EMBL/GenBank/DDBJ whole genome shotgun (WGS) entry which is preliminary data.</text>
</comment>
<feature type="transmembrane region" description="Helical" evidence="9">
    <location>
        <begin position="43"/>
        <end position="61"/>
    </location>
</feature>
<dbReference type="SUPFAM" id="SSF55874">
    <property type="entry name" value="ATPase domain of HSP90 chaperone/DNA topoisomerase II/histidine kinase"/>
    <property type="match status" value="1"/>
</dbReference>
<dbReference type="InterPro" id="IPR050482">
    <property type="entry name" value="Sensor_HK_TwoCompSys"/>
</dbReference>
<evidence type="ECO:0000256" key="5">
    <source>
        <dbReference type="ARBA" id="ARBA00022741"/>
    </source>
</evidence>
<evidence type="ECO:0000256" key="9">
    <source>
        <dbReference type="SAM" id="Phobius"/>
    </source>
</evidence>
<dbReference type="Proteomes" id="UP000380867">
    <property type="component" value="Unassembled WGS sequence"/>
</dbReference>
<dbReference type="OrthoDB" id="227596at2"/>
<dbReference type="PANTHER" id="PTHR24421">
    <property type="entry name" value="NITRATE/NITRITE SENSOR PROTEIN NARX-RELATED"/>
    <property type="match status" value="1"/>
</dbReference>
<name>A0A5M4FFF7_9ACTN</name>
<keyword evidence="4" id="KW-0808">Transferase</keyword>
<dbReference type="EC" id="2.7.13.3" evidence="2"/>
<dbReference type="GO" id="GO:0005524">
    <property type="term" value="F:ATP binding"/>
    <property type="evidence" value="ECO:0007669"/>
    <property type="project" value="UniProtKB-KW"/>
</dbReference>
<keyword evidence="6 11" id="KW-0418">Kinase</keyword>
<feature type="transmembrane region" description="Helical" evidence="9">
    <location>
        <begin position="67"/>
        <end position="91"/>
    </location>
</feature>
<sequence length="385" mass="42304">MPAADYQPPLRWWNHAWRYALVLTISGVAWFEIAYWQWDHNRLWFWSDLGLGLVGLVALQWRRRFPVAVAVFTNAASFVSWSSAGPGTLALVSLSTRRRWREVIPLGVLAIVASLVAENNNPVSEDVLAFTIPFIIAIIGVSVGWGMYIGSRRELLTTLRERARTAESEQAARVAQARTAERGRIAREMHDVLAHRISLVTMHAGALTYREDLTAEEMRATAAVIQESSHQALVELRDVLGILRDDAGDASPERPQPSAVDLPALLDEARATGMRIETEELVALDGIPETLGRTLYRVVQESLTNARKHAPNTLVTVSVTGSPWAGLTIVVTNPLEVGSSRVAVPESGLGLIGLAERTALVGGKLSHRITPGREFVVEAWLPWPA</sequence>
<dbReference type="CDD" id="cd16917">
    <property type="entry name" value="HATPase_UhpB-NarQ-NarX-like"/>
    <property type="match status" value="1"/>
</dbReference>
<dbReference type="InterPro" id="IPR036890">
    <property type="entry name" value="HATPase_C_sf"/>
</dbReference>
<accession>A0A5M4FFF7</accession>
<evidence type="ECO:0000256" key="1">
    <source>
        <dbReference type="ARBA" id="ARBA00000085"/>
    </source>
</evidence>
<evidence type="ECO:0000256" key="7">
    <source>
        <dbReference type="ARBA" id="ARBA00022840"/>
    </source>
</evidence>
<keyword evidence="9" id="KW-1133">Transmembrane helix</keyword>
<protein>
    <recommendedName>
        <fullName evidence="2">histidine kinase</fullName>
        <ecNumber evidence="2">2.7.13.3</ecNumber>
    </recommendedName>
</protein>
<evidence type="ECO:0000313" key="11">
    <source>
        <dbReference type="EMBL" id="KAA1398085.1"/>
    </source>
</evidence>
<evidence type="ECO:0000259" key="10">
    <source>
        <dbReference type="Pfam" id="PF07730"/>
    </source>
</evidence>
<feature type="transmembrane region" description="Helical" evidence="9">
    <location>
        <begin position="127"/>
        <end position="150"/>
    </location>
</feature>
<evidence type="ECO:0000256" key="3">
    <source>
        <dbReference type="ARBA" id="ARBA00022553"/>
    </source>
</evidence>
<keyword evidence="3" id="KW-0597">Phosphoprotein</keyword>
<comment type="catalytic activity">
    <reaction evidence="1">
        <text>ATP + protein L-histidine = ADP + protein N-phospho-L-histidine.</text>
        <dbReference type="EC" id="2.7.13.3"/>
    </reaction>
</comment>
<dbReference type="Pfam" id="PF07730">
    <property type="entry name" value="HisKA_3"/>
    <property type="match status" value="1"/>
</dbReference>
<evidence type="ECO:0000256" key="8">
    <source>
        <dbReference type="ARBA" id="ARBA00023012"/>
    </source>
</evidence>
<keyword evidence="7" id="KW-0067">ATP-binding</keyword>
<keyword evidence="9" id="KW-0472">Membrane</keyword>